<dbReference type="Pfam" id="PF01070">
    <property type="entry name" value="FMN_dh"/>
    <property type="match status" value="1"/>
</dbReference>
<dbReference type="Pfam" id="PF00173">
    <property type="entry name" value="Cyt-b5"/>
    <property type="match status" value="1"/>
</dbReference>
<keyword evidence="4" id="KW-0560">Oxidoreductase</keyword>
<keyword evidence="3 6" id="KW-0479">Metal-binding</keyword>
<dbReference type="RefSeq" id="XP_013328796.1">
    <property type="nucleotide sequence ID" value="XM_013473342.1"/>
</dbReference>
<dbReference type="InterPro" id="IPR000262">
    <property type="entry name" value="FMN-dep_DH"/>
</dbReference>
<evidence type="ECO:0000259" key="7">
    <source>
        <dbReference type="PROSITE" id="PS50255"/>
    </source>
</evidence>
<name>A0A0F4YVD9_RASE3</name>
<dbReference type="PROSITE" id="PS51349">
    <property type="entry name" value="FMN_HYDROXY_ACID_DH_2"/>
    <property type="match status" value="1"/>
</dbReference>
<organism evidence="9 10">
    <name type="scientific">Rasamsonia emersonii (strain ATCC 16479 / CBS 393.64 / IMI 116815)</name>
    <dbReference type="NCBI Taxonomy" id="1408163"/>
    <lineage>
        <taxon>Eukaryota</taxon>
        <taxon>Fungi</taxon>
        <taxon>Dikarya</taxon>
        <taxon>Ascomycota</taxon>
        <taxon>Pezizomycotina</taxon>
        <taxon>Eurotiomycetes</taxon>
        <taxon>Eurotiomycetidae</taxon>
        <taxon>Eurotiales</taxon>
        <taxon>Trichocomaceae</taxon>
        <taxon>Rasamsonia</taxon>
    </lineage>
</organism>
<dbReference type="PROSITE" id="PS50255">
    <property type="entry name" value="CYTOCHROME_B5_2"/>
    <property type="match status" value="1"/>
</dbReference>
<dbReference type="AlphaFoldDB" id="A0A0F4YVD9"/>
<evidence type="ECO:0000313" key="9">
    <source>
        <dbReference type="EMBL" id="KKA22184.1"/>
    </source>
</evidence>
<dbReference type="GO" id="GO:0016491">
    <property type="term" value="F:oxidoreductase activity"/>
    <property type="evidence" value="ECO:0007669"/>
    <property type="project" value="UniProtKB-KW"/>
</dbReference>
<dbReference type="InterPro" id="IPR013785">
    <property type="entry name" value="Aldolase_TIM"/>
</dbReference>
<dbReference type="GO" id="GO:0046872">
    <property type="term" value="F:metal ion binding"/>
    <property type="evidence" value="ECO:0007669"/>
    <property type="project" value="UniProtKB-UniRule"/>
</dbReference>
<dbReference type="SUPFAM" id="SSF51395">
    <property type="entry name" value="FMN-linked oxidoreductases"/>
    <property type="match status" value="1"/>
</dbReference>
<accession>A0A0F4YVD9</accession>
<evidence type="ECO:0000256" key="1">
    <source>
        <dbReference type="ARBA" id="ARBA00001917"/>
    </source>
</evidence>
<reference evidence="9 10" key="1">
    <citation type="submission" date="2015-04" db="EMBL/GenBank/DDBJ databases">
        <authorList>
            <person name="Heijne W.H."/>
            <person name="Fedorova N.D."/>
            <person name="Nierman W.C."/>
            <person name="Vollebregt A.W."/>
            <person name="Zhao Z."/>
            <person name="Wu L."/>
            <person name="Kumar M."/>
            <person name="Stam H."/>
            <person name="van den Berg M.A."/>
            <person name="Pel H.J."/>
        </authorList>
    </citation>
    <scope>NUCLEOTIDE SEQUENCE [LARGE SCALE GENOMIC DNA]</scope>
    <source>
        <strain evidence="9 10">CBS 393.64</strain>
    </source>
</reference>
<sequence>MLDGAEVAKHNTRESCWVIVNGHAYDVTDFLDKHPGGATVILKYGGKDATEEYNAIHAEGTIEKYLPKEKHLGVVDPATIAVNPKPKAQQVKSSDPIPLSMCLCLDDFEAAAERVINRRAWTYFHSAADGLSALRNNQQDWAKVLLRPRILRNVKRVDMRRVMLGQKSRLPFFIAPAARAKLAHEDGELCLARGAARAGIPYCTSTVSTVSHDELAACLQAEKVYKDEGCLFFQLYAANDRRVTIDRIETARRLGYKALVITVDSAVVGKREEDERYRAELDYLNGNEVDPAAYVKVADDEPPVLRAFHSPTLTWDDLKWIRELWGNSGPVALKGIQTVEDALLAAEAGVDAIYLSNHGGRQCDDAPSSIRTLVEIRRFAPELLQKVEIYLDGWVRRGADVIKALCLGARGVALGRPFIPERGDRDDHAIDRRHEPRPAEPKLCRHYDSREGHSSAAAVCRG</sequence>
<keyword evidence="10" id="KW-1185">Reference proteome</keyword>
<dbReference type="PANTHER" id="PTHR10578:SF104">
    <property type="entry name" value="CYTOCHROME B2, MITOCHONDRIAL-RELATED"/>
    <property type="match status" value="1"/>
</dbReference>
<dbReference type="PANTHER" id="PTHR10578">
    <property type="entry name" value="S -2-HYDROXY-ACID OXIDASE-RELATED"/>
    <property type="match status" value="1"/>
</dbReference>
<dbReference type="Gene3D" id="3.20.20.70">
    <property type="entry name" value="Aldolase class I"/>
    <property type="match status" value="1"/>
</dbReference>
<evidence type="ECO:0000256" key="6">
    <source>
        <dbReference type="RuleBase" id="RU362121"/>
    </source>
</evidence>
<evidence type="ECO:0000313" key="10">
    <source>
        <dbReference type="Proteomes" id="UP000053958"/>
    </source>
</evidence>
<proteinExistence type="inferred from homology"/>
<feature type="domain" description="Cytochrome b5 heme-binding" evidence="7">
    <location>
        <begin position="1"/>
        <end position="76"/>
    </location>
</feature>
<comment type="similarity">
    <text evidence="6">Belongs to the cytochrome b5 family.</text>
</comment>
<gene>
    <name evidence="9" type="ORF">T310_3783</name>
</gene>
<evidence type="ECO:0008006" key="11">
    <source>
        <dbReference type="Google" id="ProtNLM"/>
    </source>
</evidence>
<dbReference type="PRINTS" id="PR00363">
    <property type="entry name" value="CYTOCHROMEB5"/>
</dbReference>
<dbReference type="SMART" id="SM01117">
    <property type="entry name" value="Cyt-b5"/>
    <property type="match status" value="1"/>
</dbReference>
<protein>
    <recommendedName>
        <fullName evidence="11">(S)-2-hydroxy-acid oxidase</fullName>
    </recommendedName>
</protein>
<dbReference type="STRING" id="1408163.A0A0F4YVD9"/>
<evidence type="ECO:0000256" key="2">
    <source>
        <dbReference type="ARBA" id="ARBA00022617"/>
    </source>
</evidence>
<dbReference type="PROSITE" id="PS00191">
    <property type="entry name" value="CYTOCHROME_B5_1"/>
    <property type="match status" value="1"/>
</dbReference>
<comment type="cofactor">
    <cofactor evidence="1">
        <name>FMN</name>
        <dbReference type="ChEBI" id="CHEBI:58210"/>
    </cofactor>
</comment>
<dbReference type="InterPro" id="IPR001199">
    <property type="entry name" value="Cyt_B5-like_heme/steroid-bd"/>
</dbReference>
<evidence type="ECO:0000256" key="5">
    <source>
        <dbReference type="ARBA" id="ARBA00023004"/>
    </source>
</evidence>
<dbReference type="InterPro" id="IPR037396">
    <property type="entry name" value="FMN_HAD"/>
</dbReference>
<dbReference type="FunFam" id="3.10.120.10:FF:000009">
    <property type="entry name" value="Cytochrome b2, mitochondrial, putative"/>
    <property type="match status" value="1"/>
</dbReference>
<evidence type="ECO:0000256" key="4">
    <source>
        <dbReference type="ARBA" id="ARBA00023002"/>
    </source>
</evidence>
<dbReference type="Gene3D" id="3.10.120.10">
    <property type="entry name" value="Cytochrome b5-like heme/steroid binding domain"/>
    <property type="match status" value="1"/>
</dbReference>
<dbReference type="Proteomes" id="UP000053958">
    <property type="component" value="Unassembled WGS sequence"/>
</dbReference>
<keyword evidence="2 6" id="KW-0349">Heme</keyword>
<dbReference type="InterPro" id="IPR018506">
    <property type="entry name" value="Cyt_B5_heme-BS"/>
</dbReference>
<evidence type="ECO:0000256" key="3">
    <source>
        <dbReference type="ARBA" id="ARBA00022723"/>
    </source>
</evidence>
<dbReference type="GeneID" id="25316132"/>
<dbReference type="InterPro" id="IPR008259">
    <property type="entry name" value="FMN_hydac_DH_AS"/>
</dbReference>
<dbReference type="OrthoDB" id="1925334at2759"/>
<dbReference type="EMBL" id="LASV01000152">
    <property type="protein sequence ID" value="KKA22184.1"/>
    <property type="molecule type" value="Genomic_DNA"/>
</dbReference>
<dbReference type="InterPro" id="IPR036400">
    <property type="entry name" value="Cyt_B5-like_heme/steroid_sf"/>
</dbReference>
<dbReference type="SUPFAM" id="SSF55856">
    <property type="entry name" value="Cytochrome b5-like heme/steroid binding domain"/>
    <property type="match status" value="1"/>
</dbReference>
<comment type="caution">
    <text evidence="9">The sequence shown here is derived from an EMBL/GenBank/DDBJ whole genome shotgun (WGS) entry which is preliminary data.</text>
</comment>
<feature type="domain" description="FMN hydroxy acid dehydrogenase" evidence="8">
    <location>
        <begin position="97"/>
        <end position="462"/>
    </location>
</feature>
<dbReference type="PROSITE" id="PS00557">
    <property type="entry name" value="FMN_HYDROXY_ACID_DH_1"/>
    <property type="match status" value="1"/>
</dbReference>
<keyword evidence="5 6" id="KW-0408">Iron</keyword>
<dbReference type="GO" id="GO:0020037">
    <property type="term" value="F:heme binding"/>
    <property type="evidence" value="ECO:0007669"/>
    <property type="project" value="UniProtKB-UniRule"/>
</dbReference>
<evidence type="ECO:0000259" key="8">
    <source>
        <dbReference type="PROSITE" id="PS51349"/>
    </source>
</evidence>